<keyword evidence="2" id="KW-1185">Reference proteome</keyword>
<name>A0ACC1NE92_9HYPO</name>
<dbReference type="EMBL" id="JANJQO010000478">
    <property type="protein sequence ID" value="KAJ2977369.1"/>
    <property type="molecule type" value="Genomic_DNA"/>
</dbReference>
<accession>A0ACC1NE92</accession>
<organism evidence="1 2">
    <name type="scientific">Zarea fungicola</name>
    <dbReference type="NCBI Taxonomy" id="93591"/>
    <lineage>
        <taxon>Eukaryota</taxon>
        <taxon>Fungi</taxon>
        <taxon>Dikarya</taxon>
        <taxon>Ascomycota</taxon>
        <taxon>Pezizomycotina</taxon>
        <taxon>Sordariomycetes</taxon>
        <taxon>Hypocreomycetidae</taxon>
        <taxon>Hypocreales</taxon>
        <taxon>Cordycipitaceae</taxon>
        <taxon>Zarea</taxon>
    </lineage>
</organism>
<reference evidence="1" key="1">
    <citation type="submission" date="2022-08" db="EMBL/GenBank/DDBJ databases">
        <title>Genome Sequence of Lecanicillium fungicola.</title>
        <authorList>
            <person name="Buettner E."/>
        </authorList>
    </citation>
    <scope>NUCLEOTIDE SEQUENCE</scope>
    <source>
        <strain evidence="1">Babe33</strain>
    </source>
</reference>
<protein>
    <submittedName>
        <fullName evidence="1">Uncharacterized protein</fullName>
    </submittedName>
</protein>
<gene>
    <name evidence="1" type="ORF">NQ176_g4410</name>
</gene>
<sequence>MDLQPIRPASRDGFEIAILCALPLEADAVEALFDRFWDEGGTPFDKAPGDPNAYSTGVIGRHNVVLAYMPGMGKVNSATVANNCRASFPNIRLGLVVGIAGIAPFGPDGEEIILGDVIISSGIIQYDLGRQLPGKFTRKDTLLDSFGRPNTEIRTLLAKLQGLRGRGSLRNDTEEHLKTLALEPHLAANYPGTEYDILFSSKYRHIGDKDHCVKAGCDGAAVARQRLQSNSSLPPAIHFGLIACGDSVMKSGEDRDAIMETEGVIAFEMESAGVWDVFPCVVIKGGCDYADSHKNKKWQHYAAATAAACMKSFLKSWVPSPTAKASMQETPKYIIPHTRNAGFTGRDDVLAQIKNELGQLHKTDDNAYQYRLALFGLGGIGKTQIALEYTYWHRENFPLESIFWVHASNAEQFGQSYEKIAQECQIPGHQDADEDIMSLTRQWLAQPEHGRWLLVIDNADDAELFFSGQGDAPTNSIIWSDRNFAAYLPDCAHGRILITTRNKRVGVKLTNGASPIMIEAMSDSESMALLRTKLNGSDEISAEVSALSARLENLPLALAQSAAFINEMSITVGKYLELMSNDEGFVDLLGKEFDTDGRDSGAPKAVAHTWTLSFQQIERQNSFASALLSYMSMFDRQSIPSELLLIYCLQENPDRPETEIEFTEALGTLKAFSFISEKTDGTFDMHRLVQLVTRKWLTKRGVVVRFWQEALFGITALYPYEDIEVKPVCGTYLPHATSVLAAGEAIQMVEQGKKTEGTFDMQRLIKSVKQAWPAAREIMKGQRQKRGADALDAQTRRAAQEAKAALSHRVSEYLVYRGQYHDAEKMELQALGVLQAIAGRKHPATHASMGALASVYYKQNEFSKAETLLKEVLKIEKRLADADDASILVHRSILASVYRAQGKLKEAENMQLQLLKTETAKLGLDHPSTLHSMSDLASTYVEQRRFKEAEVIQRQVVEGEKTALGADHPNTITAMKHLACTLALVGSNAEALHLMQECHREQLRLLGPGHPHTVDTVTLLDNWHLFPAQRSDED</sequence>
<comment type="caution">
    <text evidence="1">The sequence shown here is derived from an EMBL/GenBank/DDBJ whole genome shotgun (WGS) entry which is preliminary data.</text>
</comment>
<dbReference type="Proteomes" id="UP001143910">
    <property type="component" value="Unassembled WGS sequence"/>
</dbReference>
<evidence type="ECO:0000313" key="2">
    <source>
        <dbReference type="Proteomes" id="UP001143910"/>
    </source>
</evidence>
<evidence type="ECO:0000313" key="1">
    <source>
        <dbReference type="EMBL" id="KAJ2977369.1"/>
    </source>
</evidence>
<proteinExistence type="predicted"/>